<sequence length="1344" mass="155198">MEDFVSNKLNEWAQNIDQFVFDNLSDSDISSLINSIGDFRKFSILYNNYKLSTNNPEPDIHVLKKLPHSQDPSINVVDVLNAPIIIKDAEVIHDQPNIQIISAVTSRKLNFIQQKEYLARLLNTPTKDIIESDIRGVAALKLNDKQKTFRNNIAHIILDKVLDVDPSFKIPRELFAKWATELSVIIPTDLPQVYYFESSVNEKGQPSSAGGVLYNTWMSKRRKLKKAGMIVDAKLKQPTEQEITSASPDVEEDLTWLRNCTGPLKDVIAKWKHTHKHRLNDFRTISISSYLEKFLFLRGPQGYSLIEIDFNEIYKERSNHFLSKWPKVSSKIISLARKRFDSNFNVLELLKKHVKNQDTDNSEVIALLLLPFFLGTRNLKRNSKGHPRRSSSAESQHHFILHVESNDLIDDELELRQKQLKNLGESNQPFVVLVGTLSRLSSCQVRIEDTTYILPNATKAVDICFKSFTALDAKYPEFCKCIWSFIDKTIYKCIEEGCDRMYGNVLTFKKHLRLVHESKYNVTVPDDINKIESCHTEKKESNSLSSYATVIEKFDSENNAEVIKKTSSASQSLSYSNFASTNNNVQNFRNNIFSNKHFPNEKRESLQTNDKKTEANKTFNFNTESNRSATNKLTTDLTEFLSYLYTLKISRKDAVSIINKMNLFLSQSVFPYILQQVKDELNDENISRKFEIILKRMNFLEDFKSDERCLQFLEDNDAYNSPSEGVLGYAQLPEKANNDIIMVPKAITFEFISPTETLSYLFEKPDFYNLIMSYTNELNNETDALYNIMQAELWKSNASSRLGQIVLPLLVYFDGFDTGNVFGSHCGSNSIGGLYYTLACIPPQYRSQLNFIFIGQLIYDQDRKIFGNDATFGRIIEEFKQLRTKGINIQVNNMIKTIYFEVILITGDNLGLNGILGFVESFGVSKYYCRFCKMSRTTCEEQFVEDENLIRNKKQYDSDLIINNISLTGIKEKSVWNKLHNFHVTTNSAVDISHDMFEGVCIDTLKMILHHFIFKEQLFDVDTLNRRITLFDYGISEKSSKPPNITTDSTSEFKLKIKMSASEMTCFVRYLGLMIGDLVPRNHKVWDVWIQLRYIISMITSPVVYQSMIIKLKSWISKFLILQTQTFNWKIKPKAHFLTHYPRMMNLIGPLPHCSTIRWEAFHKRLKADAVSTSSKKNITHTICVKEQLRFKDFFKDTEYLNILNFGKKLKVTKTLNDYLSRTFSEAKSINIFSWIEIAGTKYCNGITVIIRLKTIDQLPLFGKIILVLEIDGVIYFQLKSLKSTTFDEHYFAYEISANESTDIRYIKYDSIPIKTPCLNIKKFSKQYVATRSIIPDLQIVKQS</sequence>
<keyword evidence="1" id="KW-0863">Zinc-finger</keyword>
<gene>
    <name evidence="3" type="ORF">HICCMSTLAB_LOCUS6856</name>
</gene>
<proteinExistence type="predicted"/>
<organism evidence="3 4">
    <name type="scientific">Cotesia congregata</name>
    <name type="common">Parasitoid wasp</name>
    <name type="synonym">Apanteles congregatus</name>
    <dbReference type="NCBI Taxonomy" id="51543"/>
    <lineage>
        <taxon>Eukaryota</taxon>
        <taxon>Metazoa</taxon>
        <taxon>Ecdysozoa</taxon>
        <taxon>Arthropoda</taxon>
        <taxon>Hexapoda</taxon>
        <taxon>Insecta</taxon>
        <taxon>Pterygota</taxon>
        <taxon>Neoptera</taxon>
        <taxon>Endopterygota</taxon>
        <taxon>Hymenoptera</taxon>
        <taxon>Apocrita</taxon>
        <taxon>Ichneumonoidea</taxon>
        <taxon>Braconidae</taxon>
        <taxon>Microgastrinae</taxon>
        <taxon>Cotesia</taxon>
    </lineage>
</organism>
<evidence type="ECO:0000256" key="1">
    <source>
        <dbReference type="PROSITE-ProRule" id="PRU00042"/>
    </source>
</evidence>
<dbReference type="GO" id="GO:0008270">
    <property type="term" value="F:zinc ion binding"/>
    <property type="evidence" value="ECO:0007669"/>
    <property type="project" value="UniProtKB-KW"/>
</dbReference>
<dbReference type="PANTHER" id="PTHR31912:SF34">
    <property type="entry name" value="NOTOCHORD-RELATED PROTEIN"/>
    <property type="match status" value="1"/>
</dbReference>
<name>A0A8J2HF16_COTCN</name>
<protein>
    <recommendedName>
        <fullName evidence="2">C2H2-type domain-containing protein</fullName>
    </recommendedName>
</protein>
<keyword evidence="1" id="KW-0862">Zinc</keyword>
<dbReference type="InterPro" id="IPR013087">
    <property type="entry name" value="Znf_C2H2_type"/>
</dbReference>
<feature type="domain" description="C2H2-type" evidence="2">
    <location>
        <begin position="491"/>
        <end position="521"/>
    </location>
</feature>
<dbReference type="SMART" id="SM00355">
    <property type="entry name" value="ZnF_C2H2"/>
    <property type="match status" value="1"/>
</dbReference>
<dbReference type="OrthoDB" id="7698696at2759"/>
<accession>A0A8J2HF16</accession>
<evidence type="ECO:0000313" key="3">
    <source>
        <dbReference type="EMBL" id="CAG5093466.1"/>
    </source>
</evidence>
<dbReference type="EMBL" id="CAJNRD030001120">
    <property type="protein sequence ID" value="CAG5093466.1"/>
    <property type="molecule type" value="Genomic_DNA"/>
</dbReference>
<dbReference type="PROSITE" id="PS00028">
    <property type="entry name" value="ZINC_FINGER_C2H2_1"/>
    <property type="match status" value="1"/>
</dbReference>
<dbReference type="Proteomes" id="UP000786811">
    <property type="component" value="Unassembled WGS sequence"/>
</dbReference>
<comment type="caution">
    <text evidence="3">The sequence shown here is derived from an EMBL/GenBank/DDBJ whole genome shotgun (WGS) entry which is preliminary data.</text>
</comment>
<evidence type="ECO:0000313" key="4">
    <source>
        <dbReference type="Proteomes" id="UP000786811"/>
    </source>
</evidence>
<dbReference type="PANTHER" id="PTHR31912">
    <property type="entry name" value="IP13529P"/>
    <property type="match status" value="1"/>
</dbReference>
<evidence type="ECO:0000259" key="2">
    <source>
        <dbReference type="PROSITE" id="PS50157"/>
    </source>
</evidence>
<reference evidence="3" key="1">
    <citation type="submission" date="2021-04" db="EMBL/GenBank/DDBJ databases">
        <authorList>
            <person name="Chebbi M.A.C M."/>
        </authorList>
    </citation>
    <scope>NUCLEOTIDE SEQUENCE</scope>
</reference>
<keyword evidence="1" id="KW-0479">Metal-binding</keyword>
<keyword evidence="4" id="KW-1185">Reference proteome</keyword>
<dbReference type="PROSITE" id="PS50157">
    <property type="entry name" value="ZINC_FINGER_C2H2_2"/>
    <property type="match status" value="1"/>
</dbReference>